<keyword evidence="2" id="KW-0680">Restriction system</keyword>
<comment type="caution">
    <text evidence="5">The sequence shown here is derived from an EMBL/GenBank/DDBJ whole genome shotgun (WGS) entry which is preliminary data.</text>
</comment>
<dbReference type="InterPro" id="IPR052021">
    <property type="entry name" value="Type-I_RS_S_subunit"/>
</dbReference>
<gene>
    <name evidence="5" type="ORF">S12H4_28760</name>
</gene>
<evidence type="ECO:0000259" key="4">
    <source>
        <dbReference type="Pfam" id="PF01420"/>
    </source>
</evidence>
<feature type="domain" description="Type I restriction modification DNA specificity" evidence="4">
    <location>
        <begin position="3"/>
        <end position="106"/>
    </location>
</feature>
<dbReference type="InterPro" id="IPR000055">
    <property type="entry name" value="Restrct_endonuc_typeI_TRD"/>
</dbReference>
<evidence type="ECO:0000256" key="3">
    <source>
        <dbReference type="ARBA" id="ARBA00023125"/>
    </source>
</evidence>
<dbReference type="Pfam" id="PF01420">
    <property type="entry name" value="Methylase_S"/>
    <property type="match status" value="1"/>
</dbReference>
<evidence type="ECO:0000256" key="2">
    <source>
        <dbReference type="ARBA" id="ARBA00022747"/>
    </source>
</evidence>
<accession>X1SGD9</accession>
<sequence>YTKIGDIILSRVGSYGNTCFVNRHLEFCLGQNTVAIRPKIDSFYLYYCINSDLIKNQIESFVGGASQPTISLKNISNLDIPCPHILIQRKIAYILSVYDELIENNIRRIQIFEHMAKLIYNEWFIKK</sequence>
<reference evidence="5" key="1">
    <citation type="journal article" date="2014" name="Front. Microbiol.">
        <title>High frequency of phylogenetically diverse reductive dehalogenase-homologous genes in deep subseafloor sedimentary metagenomes.</title>
        <authorList>
            <person name="Kawai M."/>
            <person name="Futagami T."/>
            <person name="Toyoda A."/>
            <person name="Takaki Y."/>
            <person name="Nishi S."/>
            <person name="Hori S."/>
            <person name="Arai W."/>
            <person name="Tsubouchi T."/>
            <person name="Morono Y."/>
            <person name="Uchiyama I."/>
            <person name="Ito T."/>
            <person name="Fujiyama A."/>
            <person name="Inagaki F."/>
            <person name="Takami H."/>
        </authorList>
    </citation>
    <scope>NUCLEOTIDE SEQUENCE</scope>
    <source>
        <strain evidence="5">Expedition CK06-06</strain>
    </source>
</reference>
<evidence type="ECO:0000313" key="5">
    <source>
        <dbReference type="EMBL" id="GAI92077.1"/>
    </source>
</evidence>
<dbReference type="GO" id="GO:0009307">
    <property type="term" value="P:DNA restriction-modification system"/>
    <property type="evidence" value="ECO:0007669"/>
    <property type="project" value="UniProtKB-KW"/>
</dbReference>
<proteinExistence type="inferred from homology"/>
<protein>
    <recommendedName>
        <fullName evidence="4">Type I restriction modification DNA specificity domain-containing protein</fullName>
    </recommendedName>
</protein>
<feature type="non-terminal residue" evidence="5">
    <location>
        <position position="1"/>
    </location>
</feature>
<keyword evidence="3" id="KW-0238">DNA-binding</keyword>
<dbReference type="SUPFAM" id="SSF116734">
    <property type="entry name" value="DNA methylase specificity domain"/>
    <property type="match status" value="1"/>
</dbReference>
<evidence type="ECO:0000256" key="1">
    <source>
        <dbReference type="ARBA" id="ARBA00010923"/>
    </source>
</evidence>
<dbReference type="AlphaFoldDB" id="X1SGD9"/>
<organism evidence="5">
    <name type="scientific">marine sediment metagenome</name>
    <dbReference type="NCBI Taxonomy" id="412755"/>
    <lineage>
        <taxon>unclassified sequences</taxon>
        <taxon>metagenomes</taxon>
        <taxon>ecological metagenomes</taxon>
    </lineage>
</organism>
<dbReference type="PANTHER" id="PTHR30408">
    <property type="entry name" value="TYPE-1 RESTRICTION ENZYME ECOKI SPECIFICITY PROTEIN"/>
    <property type="match status" value="1"/>
</dbReference>
<dbReference type="EMBL" id="BARW01016524">
    <property type="protein sequence ID" value="GAI92077.1"/>
    <property type="molecule type" value="Genomic_DNA"/>
</dbReference>
<dbReference type="Gene3D" id="1.10.287.1120">
    <property type="entry name" value="Bipartite methylase S protein"/>
    <property type="match status" value="1"/>
</dbReference>
<dbReference type="InterPro" id="IPR044946">
    <property type="entry name" value="Restrct_endonuc_typeI_TRD_sf"/>
</dbReference>
<dbReference type="PANTHER" id="PTHR30408:SF13">
    <property type="entry name" value="TYPE I RESTRICTION ENZYME HINDI SPECIFICITY SUBUNIT"/>
    <property type="match status" value="1"/>
</dbReference>
<name>X1SGD9_9ZZZZ</name>
<comment type="similarity">
    <text evidence="1">Belongs to the type-I restriction system S methylase family.</text>
</comment>
<dbReference type="GO" id="GO:0003677">
    <property type="term" value="F:DNA binding"/>
    <property type="evidence" value="ECO:0007669"/>
    <property type="project" value="UniProtKB-KW"/>
</dbReference>
<dbReference type="Gene3D" id="3.90.220.20">
    <property type="entry name" value="DNA methylase specificity domains"/>
    <property type="match status" value="1"/>
</dbReference>